<gene>
    <name evidence="2" type="ORF">QWZ14_01000</name>
</gene>
<organism evidence="2 3">
    <name type="scientific">Paeniroseomonas aquatica</name>
    <dbReference type="NCBI Taxonomy" id="373043"/>
    <lineage>
        <taxon>Bacteria</taxon>
        <taxon>Pseudomonadati</taxon>
        <taxon>Pseudomonadota</taxon>
        <taxon>Alphaproteobacteria</taxon>
        <taxon>Acetobacterales</taxon>
        <taxon>Acetobacteraceae</taxon>
        <taxon>Paeniroseomonas</taxon>
    </lineage>
</organism>
<proteinExistence type="predicted"/>
<dbReference type="Proteomes" id="UP001529369">
    <property type="component" value="Unassembled WGS sequence"/>
</dbReference>
<keyword evidence="3" id="KW-1185">Reference proteome</keyword>
<evidence type="ECO:0000313" key="3">
    <source>
        <dbReference type="Proteomes" id="UP001529369"/>
    </source>
</evidence>
<dbReference type="EMBL" id="JAUFPN010000008">
    <property type="protein sequence ID" value="MDN3562958.1"/>
    <property type="molecule type" value="Genomic_DNA"/>
</dbReference>
<dbReference type="PANTHER" id="PTHR33969">
    <property type="entry name" value="SEGREGATION AND CONDENSATION PROTEIN A"/>
    <property type="match status" value="1"/>
</dbReference>
<accession>A0ABT7ZZQ2</accession>
<comment type="caution">
    <text evidence="2">The sequence shown here is derived from an EMBL/GenBank/DDBJ whole genome shotgun (WGS) entry which is preliminary data.</text>
</comment>
<protein>
    <recommendedName>
        <fullName evidence="1">Segregation and condensation protein A</fullName>
    </recommendedName>
</protein>
<dbReference type="InterPro" id="IPR003768">
    <property type="entry name" value="ScpA"/>
</dbReference>
<dbReference type="Gene3D" id="6.10.250.2410">
    <property type="match status" value="1"/>
</dbReference>
<reference evidence="3" key="1">
    <citation type="journal article" date="2019" name="Int. J. Syst. Evol. Microbiol.">
        <title>The Global Catalogue of Microorganisms (GCM) 10K type strain sequencing project: providing services to taxonomists for standard genome sequencing and annotation.</title>
        <authorList>
            <consortium name="The Broad Institute Genomics Platform"/>
            <consortium name="The Broad Institute Genome Sequencing Center for Infectious Disease"/>
            <person name="Wu L."/>
            <person name="Ma J."/>
        </authorList>
    </citation>
    <scope>NUCLEOTIDE SEQUENCE [LARGE SCALE GENOMIC DNA]</scope>
    <source>
        <strain evidence="3">CECT 7131</strain>
    </source>
</reference>
<evidence type="ECO:0000313" key="2">
    <source>
        <dbReference type="EMBL" id="MDN3562958.1"/>
    </source>
</evidence>
<sequence>MTASVRDAMPVLSVAGFAGPLDFLLEMVRRHRVDLGPLSIVALTDQLVAALEAGAHRVPLERRSAWLVAASDLVLLKARLLCPESPAVAEAAAAEATRRLGQLAELARMRAAADWLAARPQLGLRVFARGQAERRARPQAELYVAFLEATLAMLEGREGQPAQAPAYQPAPLDLWRVPEAIEHITRLLNQQPKGLPLEDCLPPIPSGMARQQLRQRAALASTLVASLELARDATLDMDQEAAFGTITLRARTAHRIGQENAA</sequence>
<name>A0ABT7ZZQ2_9PROT</name>
<evidence type="ECO:0000256" key="1">
    <source>
        <dbReference type="ARBA" id="ARBA00044777"/>
    </source>
</evidence>
<dbReference type="Pfam" id="PF02616">
    <property type="entry name" value="SMC_ScpA"/>
    <property type="match status" value="1"/>
</dbReference>
<dbReference type="RefSeq" id="WP_290314688.1">
    <property type="nucleotide sequence ID" value="NZ_JAUFPN010000008.1"/>
</dbReference>
<dbReference type="PANTHER" id="PTHR33969:SF2">
    <property type="entry name" value="SEGREGATION AND CONDENSATION PROTEIN A"/>
    <property type="match status" value="1"/>
</dbReference>